<protein>
    <submittedName>
        <fullName evidence="8">Oxidoreductase</fullName>
    </submittedName>
</protein>
<keyword evidence="5" id="KW-0408">Iron</keyword>
<dbReference type="PRINTS" id="PR00090">
    <property type="entry name" value="RNGDIOXGNASE"/>
</dbReference>
<dbReference type="PROSITE" id="PS51296">
    <property type="entry name" value="RIESKE"/>
    <property type="match status" value="1"/>
</dbReference>
<evidence type="ECO:0000256" key="5">
    <source>
        <dbReference type="ARBA" id="ARBA00023004"/>
    </source>
</evidence>
<name>A0A8J3DYV6_9HYPH</name>
<dbReference type="GO" id="GO:0051537">
    <property type="term" value="F:2 iron, 2 sulfur cluster binding"/>
    <property type="evidence" value="ECO:0007669"/>
    <property type="project" value="UniProtKB-KW"/>
</dbReference>
<dbReference type="CDD" id="cd08879">
    <property type="entry name" value="RHO_alpha_C_AntDO-like"/>
    <property type="match status" value="1"/>
</dbReference>
<dbReference type="Gene3D" id="3.90.380.10">
    <property type="entry name" value="Naphthalene 1,2-dioxygenase Alpha Subunit, Chain A, domain 1"/>
    <property type="match status" value="1"/>
</dbReference>
<dbReference type="Gene3D" id="2.102.10.10">
    <property type="entry name" value="Rieske [2Fe-2S] iron-sulphur domain"/>
    <property type="match status" value="1"/>
</dbReference>
<dbReference type="PANTHER" id="PTHR43756:SF1">
    <property type="entry name" value="3-PHENYLPROPIONATE_CINNAMIC ACID DIOXYGENASE SUBUNIT ALPHA"/>
    <property type="match status" value="1"/>
</dbReference>
<dbReference type="SUPFAM" id="SSF50022">
    <property type="entry name" value="ISP domain"/>
    <property type="match status" value="1"/>
</dbReference>
<dbReference type="InterPro" id="IPR001663">
    <property type="entry name" value="Rng_hydr_dOase-A"/>
</dbReference>
<feature type="domain" description="Rieske" evidence="7">
    <location>
        <begin position="44"/>
        <end position="123"/>
    </location>
</feature>
<accession>A0A8J3DYV6</accession>
<evidence type="ECO:0000256" key="4">
    <source>
        <dbReference type="ARBA" id="ARBA00023002"/>
    </source>
</evidence>
<proteinExistence type="inferred from homology"/>
<evidence type="ECO:0000259" key="7">
    <source>
        <dbReference type="PROSITE" id="PS51296"/>
    </source>
</evidence>
<dbReference type="GO" id="GO:0016491">
    <property type="term" value="F:oxidoreductase activity"/>
    <property type="evidence" value="ECO:0007669"/>
    <property type="project" value="UniProtKB-KW"/>
</dbReference>
<sequence length="444" mass="49896">MAQYTGNAEAVSALVRDTEVHRDVYVDREIFELEMEHLFPSTWIYIGHASQLPNPGDFITATVGRQPVLATRHSNGTIHVFHNRCPHKGVKIASEACGNTGKFFRCPYHAWSFKTDGSLLAIPLKKGYDNTGLNEVQASEGLAKVAEFRVYRDFLFAKLKPGGLSFEDFFGESLSTIDNMIDRSPEGQLRIEATPIRYMHTCNWKMLVENQTDTCHPMVAHESSAGTAIKVWEREGAGSTETPMAVQLYAPFMSPYEFYEKAGLRVWANGHGHSGVANSIHADYSDIPGYFDSMVAAYGGTRAREILGDVRHNSIYFPNLLVKAPVQIIRNFIPIAVDKTLVESWVFRLVGAPDKFYERALMYNRFINAPTSIVGHDDLEMYERAQEGLNSDGNQWVNLQRLYDEDEEADVTAVINGTSERQMRNQFHAWKKFMTGAMQEGAAA</sequence>
<keyword evidence="3" id="KW-0479">Metal-binding</keyword>
<dbReference type="SUPFAM" id="SSF55961">
    <property type="entry name" value="Bet v1-like"/>
    <property type="match status" value="1"/>
</dbReference>
<dbReference type="GO" id="GO:0005506">
    <property type="term" value="F:iron ion binding"/>
    <property type="evidence" value="ECO:0007669"/>
    <property type="project" value="InterPro"/>
</dbReference>
<gene>
    <name evidence="8" type="ORF">GCM10016234_32800</name>
</gene>
<keyword evidence="4" id="KW-0560">Oxidoreductase</keyword>
<dbReference type="PANTHER" id="PTHR43756">
    <property type="entry name" value="CHOLINE MONOOXYGENASE, CHLOROPLASTIC"/>
    <property type="match status" value="1"/>
</dbReference>
<dbReference type="RefSeq" id="WP_189506081.1">
    <property type="nucleotide sequence ID" value="NZ_BMZQ01000003.1"/>
</dbReference>
<dbReference type="Proteomes" id="UP000630142">
    <property type="component" value="Unassembled WGS sequence"/>
</dbReference>
<keyword evidence="2" id="KW-0001">2Fe-2S</keyword>
<evidence type="ECO:0000256" key="2">
    <source>
        <dbReference type="ARBA" id="ARBA00022714"/>
    </source>
</evidence>
<dbReference type="InterPro" id="IPR036922">
    <property type="entry name" value="Rieske_2Fe-2S_sf"/>
</dbReference>
<evidence type="ECO:0000313" key="9">
    <source>
        <dbReference type="Proteomes" id="UP000630142"/>
    </source>
</evidence>
<evidence type="ECO:0000313" key="8">
    <source>
        <dbReference type="EMBL" id="GHD20530.1"/>
    </source>
</evidence>
<dbReference type="Pfam" id="PF00355">
    <property type="entry name" value="Rieske"/>
    <property type="match status" value="1"/>
</dbReference>
<comment type="caution">
    <text evidence="8">The sequence shown here is derived from an EMBL/GenBank/DDBJ whole genome shotgun (WGS) entry which is preliminary data.</text>
</comment>
<reference evidence="8" key="2">
    <citation type="submission" date="2020-09" db="EMBL/GenBank/DDBJ databases">
        <authorList>
            <person name="Sun Q."/>
            <person name="Kim S."/>
        </authorList>
    </citation>
    <scope>NUCLEOTIDE SEQUENCE</scope>
    <source>
        <strain evidence="8">KCTC 42249</strain>
    </source>
</reference>
<organism evidence="8 9">
    <name type="scientific">Tianweitania populi</name>
    <dbReference type="NCBI Taxonomy" id="1607949"/>
    <lineage>
        <taxon>Bacteria</taxon>
        <taxon>Pseudomonadati</taxon>
        <taxon>Pseudomonadota</taxon>
        <taxon>Alphaproteobacteria</taxon>
        <taxon>Hyphomicrobiales</taxon>
        <taxon>Phyllobacteriaceae</taxon>
        <taxon>Tianweitania</taxon>
    </lineage>
</organism>
<dbReference type="Pfam" id="PF00848">
    <property type="entry name" value="Ring_hydroxyl_A"/>
    <property type="match status" value="1"/>
</dbReference>
<evidence type="ECO:0000256" key="6">
    <source>
        <dbReference type="ARBA" id="ARBA00023014"/>
    </source>
</evidence>
<evidence type="ECO:0000256" key="3">
    <source>
        <dbReference type="ARBA" id="ARBA00022723"/>
    </source>
</evidence>
<keyword evidence="6" id="KW-0411">Iron-sulfur</keyword>
<dbReference type="AlphaFoldDB" id="A0A8J3DYV6"/>
<evidence type="ECO:0000256" key="1">
    <source>
        <dbReference type="ARBA" id="ARBA00008751"/>
    </source>
</evidence>
<keyword evidence="9" id="KW-1185">Reference proteome</keyword>
<comment type="similarity">
    <text evidence="1">Belongs to the bacterial ring-hydroxylating dioxygenase alpha subunit family.</text>
</comment>
<reference evidence="8" key="1">
    <citation type="journal article" date="2014" name="Int. J. Syst. Evol. Microbiol.">
        <title>Complete genome sequence of Corynebacterium casei LMG S-19264T (=DSM 44701T), isolated from a smear-ripened cheese.</title>
        <authorList>
            <consortium name="US DOE Joint Genome Institute (JGI-PGF)"/>
            <person name="Walter F."/>
            <person name="Albersmeier A."/>
            <person name="Kalinowski J."/>
            <person name="Ruckert C."/>
        </authorList>
    </citation>
    <scope>NUCLEOTIDE SEQUENCE</scope>
    <source>
        <strain evidence="8">KCTC 42249</strain>
    </source>
</reference>
<dbReference type="InterPro" id="IPR015879">
    <property type="entry name" value="Ring_hydroxy_dOase_asu_C_dom"/>
</dbReference>
<dbReference type="InterPro" id="IPR017941">
    <property type="entry name" value="Rieske_2Fe-2S"/>
</dbReference>
<dbReference type="EMBL" id="BMZQ01000003">
    <property type="protein sequence ID" value="GHD20530.1"/>
    <property type="molecule type" value="Genomic_DNA"/>
</dbReference>